<dbReference type="Proteomes" id="UP000809829">
    <property type="component" value="Unassembled WGS sequence"/>
</dbReference>
<name>A0ABS2QTW4_9BACI</name>
<protein>
    <submittedName>
        <fullName evidence="2">Membrane protein</fullName>
    </submittedName>
</protein>
<feature type="transmembrane region" description="Helical" evidence="1">
    <location>
        <begin position="252"/>
        <end position="273"/>
    </location>
</feature>
<feature type="transmembrane region" description="Helical" evidence="1">
    <location>
        <begin position="102"/>
        <end position="124"/>
    </location>
</feature>
<evidence type="ECO:0000313" key="3">
    <source>
        <dbReference type="Proteomes" id="UP000809829"/>
    </source>
</evidence>
<feature type="transmembrane region" description="Helical" evidence="1">
    <location>
        <begin position="313"/>
        <end position="332"/>
    </location>
</feature>
<dbReference type="InterPro" id="IPR008537">
    <property type="entry name" value="DUF819"/>
</dbReference>
<keyword evidence="1" id="KW-0472">Membrane</keyword>
<keyword evidence="3" id="KW-1185">Reference proteome</keyword>
<comment type="caution">
    <text evidence="2">The sequence shown here is derived from an EMBL/GenBank/DDBJ whole genome shotgun (WGS) entry which is preliminary data.</text>
</comment>
<feature type="transmembrane region" description="Helical" evidence="1">
    <location>
        <begin position="366"/>
        <end position="393"/>
    </location>
</feature>
<dbReference type="RefSeq" id="WP_205185447.1">
    <property type="nucleotide sequence ID" value="NZ_JAFBFC010000002.1"/>
</dbReference>
<feature type="transmembrane region" description="Helical" evidence="1">
    <location>
        <begin position="70"/>
        <end position="90"/>
    </location>
</feature>
<sequence length="400" mass="42559">MFATENGALIQDPMALMAYLAALIGAVFMLAQWKNSAVQKFFHYAPPLIWAYFLPMISTTLGITPSSSSLYDFVSTYILPFGLLLLLLSTNVPATLRLGPKALLLFLAGTLGVIIGGPISLAIFQPFLPEDAWKGVAALAGSWIGGSANMAALVDAVGTPEEILSPIIVVDTVVGYSWMGIMIALSSLQYKFNKWNKADNQIVEKLNEQIGELEKQNAKPLAIPQLLGILGLGFGVSYVIRKFSETLPATSVLNASTWTIMIVSAIGIALSFTKVRKLEDYGASKIGYAGIYLLLTTIGAKANLVYVVDAPQYILMGAVWLAIHILVIFLAARLMRAPMFFIAVGSQGNIGGTSSAPVVASVFQPALAPVGLLMGIVGNVVGTYAAVLTAYLAEMVSKMV</sequence>
<accession>A0ABS2QTW4</accession>
<gene>
    <name evidence="2" type="ORF">JOC83_001276</name>
</gene>
<proteinExistence type="predicted"/>
<dbReference type="PANTHER" id="PTHR34289">
    <property type="entry name" value="PROTEIN, PUTATIVE (DUF819)-RELATED"/>
    <property type="match status" value="1"/>
</dbReference>
<organism evidence="2 3">
    <name type="scientific">Priestia iocasae</name>
    <dbReference type="NCBI Taxonomy" id="2291674"/>
    <lineage>
        <taxon>Bacteria</taxon>
        <taxon>Bacillati</taxon>
        <taxon>Bacillota</taxon>
        <taxon>Bacilli</taxon>
        <taxon>Bacillales</taxon>
        <taxon>Bacillaceae</taxon>
        <taxon>Priestia</taxon>
    </lineage>
</organism>
<feature type="transmembrane region" description="Helical" evidence="1">
    <location>
        <begin position="14"/>
        <end position="33"/>
    </location>
</feature>
<evidence type="ECO:0000256" key="1">
    <source>
        <dbReference type="SAM" id="Phobius"/>
    </source>
</evidence>
<feature type="transmembrane region" description="Helical" evidence="1">
    <location>
        <begin position="163"/>
        <end position="185"/>
    </location>
</feature>
<keyword evidence="1" id="KW-1133">Transmembrane helix</keyword>
<reference evidence="2 3" key="1">
    <citation type="submission" date="2021-01" db="EMBL/GenBank/DDBJ databases">
        <title>Genomic Encyclopedia of Type Strains, Phase IV (KMG-IV): sequencing the most valuable type-strain genomes for metagenomic binning, comparative biology and taxonomic classification.</title>
        <authorList>
            <person name="Goeker M."/>
        </authorList>
    </citation>
    <scope>NUCLEOTIDE SEQUENCE [LARGE SCALE GENOMIC DNA]</scope>
    <source>
        <strain evidence="2 3">DSM 104297</strain>
    </source>
</reference>
<evidence type="ECO:0000313" key="2">
    <source>
        <dbReference type="EMBL" id="MBM7702442.1"/>
    </source>
</evidence>
<dbReference type="Pfam" id="PF05684">
    <property type="entry name" value="DUF819"/>
    <property type="match status" value="1"/>
</dbReference>
<keyword evidence="1" id="KW-0812">Transmembrane</keyword>
<feature type="transmembrane region" description="Helical" evidence="1">
    <location>
        <begin position="285"/>
        <end position="307"/>
    </location>
</feature>
<feature type="transmembrane region" description="Helical" evidence="1">
    <location>
        <begin position="45"/>
        <end position="64"/>
    </location>
</feature>
<feature type="transmembrane region" description="Helical" evidence="1">
    <location>
        <begin position="221"/>
        <end position="240"/>
    </location>
</feature>
<dbReference type="EMBL" id="JAFBFC010000002">
    <property type="protein sequence ID" value="MBM7702442.1"/>
    <property type="molecule type" value="Genomic_DNA"/>
</dbReference>
<dbReference type="PANTHER" id="PTHR34289:SF8">
    <property type="entry name" value="DUF819 DOMAIN-CONTAINING PROTEIN"/>
    <property type="match status" value="1"/>
</dbReference>